<comment type="subcellular location">
    <subcellularLocation>
        <location evidence="1">Cell projection</location>
        <location evidence="1">Cilium</location>
        <location evidence="1">Flagellum</location>
    </subcellularLocation>
    <subcellularLocation>
        <location evidence="3">Cytoplasm</location>
    </subcellularLocation>
    <subcellularLocation>
        <location evidence="2">Membrane</location>
    </subcellularLocation>
</comment>
<feature type="domain" description="START" evidence="17">
    <location>
        <begin position="55"/>
        <end position="241"/>
    </location>
</feature>
<dbReference type="Gene3D" id="3.30.530.20">
    <property type="match status" value="1"/>
</dbReference>
<sequence>MHYLRSEKLKKYSMATTEAQKAATLPGDLNVFSHNPELPISTRKDFDDFRKLFDETEGWIESYTDEHTKVHFKNPSNTAEIQIKLVSDAMKDIPAQVIYEAIHDPDYRKTWDDRMIEGFLIEQIDAANDIGYYSVGMPFVISNRDWVNRRSWWHNPEMTEFVIFNFSNKHPLVPEKSGFVRAWSYKSGYYMKTTDKGTMFYYFGWNSWNGWIPAWCVNKATKTMVGGVIDNIAKTSSVYENWKKDHNPSDRPWLRLNEWQTKEKEEYEASKK</sequence>
<dbReference type="InterPro" id="IPR051213">
    <property type="entry name" value="START_lipid_transfer"/>
</dbReference>
<evidence type="ECO:0000256" key="4">
    <source>
        <dbReference type="ARBA" id="ARBA00022448"/>
    </source>
</evidence>
<dbReference type="OMA" id="PNYKPWH"/>
<evidence type="ECO:0000256" key="10">
    <source>
        <dbReference type="ARBA" id="ARBA00023069"/>
    </source>
</evidence>
<dbReference type="AlphaFoldDB" id="A0A0A1TW14"/>
<protein>
    <recommendedName>
        <fullName evidence="14">START domain-containing protein 10</fullName>
    </recommendedName>
    <alternativeName>
        <fullName evidence="15">PCTP-like protein</fullName>
    </alternativeName>
    <alternativeName>
        <fullName evidence="16">StAR-related lipid transfer protein 10</fullName>
    </alternativeName>
</protein>
<dbReference type="OrthoDB" id="24906at2759"/>
<name>A0A0A1TW14_ENTIV</name>
<dbReference type="InterPro" id="IPR041951">
    <property type="entry name" value="STARD10_START"/>
</dbReference>
<evidence type="ECO:0000256" key="6">
    <source>
        <dbReference type="ARBA" id="ARBA00022553"/>
    </source>
</evidence>
<dbReference type="KEGG" id="eiv:EIN_173720"/>
<dbReference type="VEuPathDB" id="AmoebaDB:EIN_173720"/>
<proteinExistence type="predicted"/>
<evidence type="ECO:0000259" key="17">
    <source>
        <dbReference type="PROSITE" id="PS50848"/>
    </source>
</evidence>
<dbReference type="GO" id="GO:0008289">
    <property type="term" value="F:lipid binding"/>
    <property type="evidence" value="ECO:0007669"/>
    <property type="project" value="UniProtKB-KW"/>
</dbReference>
<evidence type="ECO:0000256" key="15">
    <source>
        <dbReference type="ARBA" id="ARBA00076937"/>
    </source>
</evidence>
<dbReference type="GO" id="GO:0005829">
    <property type="term" value="C:cytosol"/>
    <property type="evidence" value="ECO:0007669"/>
    <property type="project" value="UniProtKB-ARBA"/>
</dbReference>
<keyword evidence="12" id="KW-0472">Membrane</keyword>
<accession>A0A0A1TW14</accession>
<organism evidence="18 19">
    <name type="scientific">Entamoeba invadens IP1</name>
    <dbReference type="NCBI Taxonomy" id="370355"/>
    <lineage>
        <taxon>Eukaryota</taxon>
        <taxon>Amoebozoa</taxon>
        <taxon>Evosea</taxon>
        <taxon>Archamoebae</taxon>
        <taxon>Mastigamoebida</taxon>
        <taxon>Entamoebidae</taxon>
        <taxon>Entamoeba</taxon>
    </lineage>
</organism>
<dbReference type="InterPro" id="IPR002913">
    <property type="entry name" value="START_lipid-bd_dom"/>
</dbReference>
<dbReference type="CDD" id="cd08871">
    <property type="entry name" value="START_STARD10-like"/>
    <property type="match status" value="1"/>
</dbReference>
<keyword evidence="11" id="KW-0446">Lipid-binding</keyword>
<evidence type="ECO:0000256" key="8">
    <source>
        <dbReference type="ARBA" id="ARBA00022990"/>
    </source>
</evidence>
<dbReference type="RefSeq" id="XP_004184043.1">
    <property type="nucleotide sequence ID" value="XM_004183995.1"/>
</dbReference>
<dbReference type="FunFam" id="3.30.530.20:FF:000008">
    <property type="entry name" value="START domain containing 10"/>
    <property type="match status" value="1"/>
</dbReference>
<evidence type="ECO:0000256" key="13">
    <source>
        <dbReference type="ARBA" id="ARBA00023273"/>
    </source>
</evidence>
<keyword evidence="7" id="KW-0282">Flagellum</keyword>
<keyword evidence="6" id="KW-0597">Phosphoprotein</keyword>
<dbReference type="EMBL" id="KB207112">
    <property type="protein sequence ID" value="ELP84697.1"/>
    <property type="molecule type" value="Genomic_DNA"/>
</dbReference>
<keyword evidence="8" id="KW-0007">Acetylation</keyword>
<dbReference type="PANTHER" id="PTHR19308:SF14">
    <property type="entry name" value="START DOMAIN-CONTAINING PROTEIN"/>
    <property type="match status" value="1"/>
</dbReference>
<dbReference type="Pfam" id="PF01852">
    <property type="entry name" value="START"/>
    <property type="match status" value="1"/>
</dbReference>
<dbReference type="Proteomes" id="UP000014680">
    <property type="component" value="Unassembled WGS sequence"/>
</dbReference>
<evidence type="ECO:0000256" key="9">
    <source>
        <dbReference type="ARBA" id="ARBA00023055"/>
    </source>
</evidence>
<evidence type="ECO:0000256" key="1">
    <source>
        <dbReference type="ARBA" id="ARBA00004230"/>
    </source>
</evidence>
<keyword evidence="13" id="KW-0966">Cell projection</keyword>
<keyword evidence="9" id="KW-0445">Lipid transport</keyword>
<evidence type="ECO:0000256" key="2">
    <source>
        <dbReference type="ARBA" id="ARBA00004370"/>
    </source>
</evidence>
<dbReference type="SMART" id="SM00234">
    <property type="entry name" value="START"/>
    <property type="match status" value="1"/>
</dbReference>
<dbReference type="SUPFAM" id="SSF55961">
    <property type="entry name" value="Bet v1-like"/>
    <property type="match status" value="1"/>
</dbReference>
<keyword evidence="4" id="KW-0813">Transport</keyword>
<evidence type="ECO:0000313" key="18">
    <source>
        <dbReference type="EMBL" id="ELP84697.1"/>
    </source>
</evidence>
<dbReference type="GeneID" id="14883724"/>
<dbReference type="GO" id="GO:0006869">
    <property type="term" value="P:lipid transport"/>
    <property type="evidence" value="ECO:0007669"/>
    <property type="project" value="UniProtKB-KW"/>
</dbReference>
<evidence type="ECO:0000256" key="7">
    <source>
        <dbReference type="ARBA" id="ARBA00022846"/>
    </source>
</evidence>
<dbReference type="GO" id="GO:0016020">
    <property type="term" value="C:membrane"/>
    <property type="evidence" value="ECO:0007669"/>
    <property type="project" value="UniProtKB-SubCell"/>
</dbReference>
<gene>
    <name evidence="18" type="ORF">EIN_173720</name>
</gene>
<dbReference type="PROSITE" id="PS50848">
    <property type="entry name" value="START"/>
    <property type="match status" value="1"/>
</dbReference>
<evidence type="ECO:0000256" key="14">
    <source>
        <dbReference type="ARBA" id="ARBA00070345"/>
    </source>
</evidence>
<evidence type="ECO:0000256" key="16">
    <source>
        <dbReference type="ARBA" id="ARBA00080073"/>
    </source>
</evidence>
<evidence type="ECO:0000256" key="11">
    <source>
        <dbReference type="ARBA" id="ARBA00023121"/>
    </source>
</evidence>
<evidence type="ECO:0000256" key="5">
    <source>
        <dbReference type="ARBA" id="ARBA00022490"/>
    </source>
</evidence>
<dbReference type="InterPro" id="IPR023393">
    <property type="entry name" value="START-like_dom_sf"/>
</dbReference>
<dbReference type="GO" id="GO:0031514">
    <property type="term" value="C:motile cilium"/>
    <property type="evidence" value="ECO:0007669"/>
    <property type="project" value="UniProtKB-SubCell"/>
</dbReference>
<keyword evidence="10" id="KW-0969">Cilium</keyword>
<evidence type="ECO:0000256" key="12">
    <source>
        <dbReference type="ARBA" id="ARBA00023136"/>
    </source>
</evidence>
<reference evidence="18 19" key="1">
    <citation type="submission" date="2012-10" db="EMBL/GenBank/DDBJ databases">
        <authorList>
            <person name="Zafar N."/>
            <person name="Inman J."/>
            <person name="Hall N."/>
            <person name="Lorenzi H."/>
            <person name="Caler E."/>
        </authorList>
    </citation>
    <scope>NUCLEOTIDE SEQUENCE [LARGE SCALE GENOMIC DNA]</scope>
    <source>
        <strain evidence="18 19">IP1</strain>
    </source>
</reference>
<evidence type="ECO:0000256" key="3">
    <source>
        <dbReference type="ARBA" id="ARBA00004496"/>
    </source>
</evidence>
<keyword evidence="5" id="KW-0963">Cytoplasm</keyword>
<dbReference type="PANTHER" id="PTHR19308">
    <property type="entry name" value="PHOSPHATIDYLCHOLINE TRANSFER PROTEIN"/>
    <property type="match status" value="1"/>
</dbReference>
<keyword evidence="19" id="KW-1185">Reference proteome</keyword>
<evidence type="ECO:0000313" key="19">
    <source>
        <dbReference type="Proteomes" id="UP000014680"/>
    </source>
</evidence>